<dbReference type="AlphaFoldDB" id="A0AAU7Q932"/>
<feature type="compositionally biased region" description="Polar residues" evidence="1">
    <location>
        <begin position="56"/>
        <end position="66"/>
    </location>
</feature>
<organism evidence="2">
    <name type="scientific">Acerihabitans sp. KWT182</name>
    <dbReference type="NCBI Taxonomy" id="3157919"/>
    <lineage>
        <taxon>Bacteria</taxon>
        <taxon>Pseudomonadati</taxon>
        <taxon>Pseudomonadota</taxon>
        <taxon>Gammaproteobacteria</taxon>
        <taxon>Enterobacterales</taxon>
        <taxon>Pectobacteriaceae</taxon>
        <taxon>Acerihabitans</taxon>
    </lineage>
</organism>
<reference evidence="2" key="1">
    <citation type="submission" date="2024-06" db="EMBL/GenBank/DDBJ databases">
        <authorList>
            <person name="Coelho C."/>
            <person name="Bento M."/>
            <person name="Garcia E."/>
            <person name="Camelo A."/>
            <person name="Brandao I."/>
            <person name="Espirito Santo C."/>
            <person name="Trovao J."/>
            <person name="Verissimo A."/>
            <person name="Costa J."/>
            <person name="Tiago I."/>
        </authorList>
    </citation>
    <scope>NUCLEOTIDE SEQUENCE</scope>
    <source>
        <strain evidence="2">KWT182</strain>
    </source>
</reference>
<proteinExistence type="predicted"/>
<dbReference type="EMBL" id="CP157947">
    <property type="protein sequence ID" value="XBS69207.1"/>
    <property type="molecule type" value="Genomic_DNA"/>
</dbReference>
<protein>
    <submittedName>
        <fullName evidence="2">Uncharacterized protein</fullName>
    </submittedName>
</protein>
<gene>
    <name evidence="2" type="ORF">ABK905_22525</name>
</gene>
<accession>A0AAU7Q932</accession>
<evidence type="ECO:0000256" key="1">
    <source>
        <dbReference type="SAM" id="MobiDB-lite"/>
    </source>
</evidence>
<sequence length="87" mass="9708">MKNQLRSGQLTNPVGWVLIMLKRTCYEQLVLTKAAMPTERTPIQSMPSMPIGASGNHPQSTERATSQQVVGVIAHIRSKFFSKRLID</sequence>
<feature type="region of interest" description="Disordered" evidence="1">
    <location>
        <begin position="40"/>
        <end position="66"/>
    </location>
</feature>
<name>A0AAU7Q932_9GAMM</name>
<evidence type="ECO:0000313" key="2">
    <source>
        <dbReference type="EMBL" id="XBS69207.1"/>
    </source>
</evidence>